<evidence type="ECO:0000256" key="2">
    <source>
        <dbReference type="ARBA" id="ARBA00023315"/>
    </source>
</evidence>
<evidence type="ECO:0000256" key="1">
    <source>
        <dbReference type="ARBA" id="ARBA00022679"/>
    </source>
</evidence>
<evidence type="ECO:0000313" key="4">
    <source>
        <dbReference type="EMBL" id="MDO1447021.1"/>
    </source>
</evidence>
<sequence>MISIIKATQRDCHSIASIGKIAVAESHRGSCSAEDMQAFLERKYNRDTIKEELNDINTIYHIVTYQDKPVGFSKIILDAKHPDIVAENVAKLDRIYLLKEYYGLKVGLALLNFNFDLARKNKQSGIWLYTWIGNHRAINFYLKAGFTIIGSYKFYVTKTHYDLSHHMFLDFLEPDVDKVVLTG</sequence>
<dbReference type="Gene3D" id="3.40.630.30">
    <property type="match status" value="1"/>
</dbReference>
<gene>
    <name evidence="4" type="ORF">Q0590_12200</name>
</gene>
<accession>A0ABT8R4J9</accession>
<protein>
    <submittedName>
        <fullName evidence="4">GNAT family N-acetyltransferase</fullName>
    </submittedName>
</protein>
<dbReference type="RefSeq" id="WP_302037822.1">
    <property type="nucleotide sequence ID" value="NZ_JAUKPO010000005.1"/>
</dbReference>
<dbReference type="InterPro" id="IPR016181">
    <property type="entry name" value="Acyl_CoA_acyltransferase"/>
</dbReference>
<dbReference type="Pfam" id="PF00583">
    <property type="entry name" value="Acetyltransf_1"/>
    <property type="match status" value="1"/>
</dbReference>
<proteinExistence type="predicted"/>
<name>A0ABT8R4J9_9BACT</name>
<dbReference type="PANTHER" id="PTHR42919:SF8">
    <property type="entry name" value="N-ALPHA-ACETYLTRANSFERASE 50"/>
    <property type="match status" value="1"/>
</dbReference>
<comment type="caution">
    <text evidence="4">The sequence shown here is derived from an EMBL/GenBank/DDBJ whole genome shotgun (WGS) entry which is preliminary data.</text>
</comment>
<organism evidence="4 5">
    <name type="scientific">Rhodocytophaga aerolata</name>
    <dbReference type="NCBI Taxonomy" id="455078"/>
    <lineage>
        <taxon>Bacteria</taxon>
        <taxon>Pseudomonadati</taxon>
        <taxon>Bacteroidota</taxon>
        <taxon>Cytophagia</taxon>
        <taxon>Cytophagales</taxon>
        <taxon>Rhodocytophagaceae</taxon>
        <taxon>Rhodocytophaga</taxon>
    </lineage>
</organism>
<dbReference type="PROSITE" id="PS51186">
    <property type="entry name" value="GNAT"/>
    <property type="match status" value="1"/>
</dbReference>
<keyword evidence="1" id="KW-0808">Transferase</keyword>
<reference evidence="4" key="1">
    <citation type="submission" date="2023-07" db="EMBL/GenBank/DDBJ databases">
        <title>The genome sequence of Rhodocytophaga aerolata KACC 12507.</title>
        <authorList>
            <person name="Zhang X."/>
        </authorList>
    </citation>
    <scope>NUCLEOTIDE SEQUENCE</scope>
    <source>
        <strain evidence="4">KACC 12507</strain>
    </source>
</reference>
<evidence type="ECO:0000259" key="3">
    <source>
        <dbReference type="PROSITE" id="PS51186"/>
    </source>
</evidence>
<evidence type="ECO:0000313" key="5">
    <source>
        <dbReference type="Proteomes" id="UP001168528"/>
    </source>
</evidence>
<keyword evidence="5" id="KW-1185">Reference proteome</keyword>
<keyword evidence="2" id="KW-0012">Acyltransferase</keyword>
<dbReference type="InterPro" id="IPR051556">
    <property type="entry name" value="N-term/lysine_N-AcTrnsfr"/>
</dbReference>
<dbReference type="PANTHER" id="PTHR42919">
    <property type="entry name" value="N-ALPHA-ACETYLTRANSFERASE"/>
    <property type="match status" value="1"/>
</dbReference>
<dbReference type="SUPFAM" id="SSF55729">
    <property type="entry name" value="Acyl-CoA N-acyltransferases (Nat)"/>
    <property type="match status" value="1"/>
</dbReference>
<dbReference type="Proteomes" id="UP001168528">
    <property type="component" value="Unassembled WGS sequence"/>
</dbReference>
<dbReference type="EMBL" id="JAUKPO010000005">
    <property type="protein sequence ID" value="MDO1447021.1"/>
    <property type="molecule type" value="Genomic_DNA"/>
</dbReference>
<dbReference type="InterPro" id="IPR000182">
    <property type="entry name" value="GNAT_dom"/>
</dbReference>
<feature type="domain" description="N-acetyltransferase" evidence="3">
    <location>
        <begin position="21"/>
        <end position="170"/>
    </location>
</feature>